<keyword evidence="2" id="KW-0378">Hydrolase</keyword>
<name>A0A1F5TSL3_9BACT</name>
<dbReference type="InterPro" id="IPR050072">
    <property type="entry name" value="Peptidase_M20A"/>
</dbReference>
<dbReference type="PANTHER" id="PTHR43808">
    <property type="entry name" value="ACETYLORNITHINE DEACETYLASE"/>
    <property type="match status" value="1"/>
</dbReference>
<evidence type="ECO:0000256" key="2">
    <source>
        <dbReference type="ARBA" id="ARBA00022801"/>
    </source>
</evidence>
<dbReference type="Pfam" id="PF01546">
    <property type="entry name" value="Peptidase_M20"/>
    <property type="match status" value="1"/>
</dbReference>
<dbReference type="InterPro" id="IPR002933">
    <property type="entry name" value="Peptidase_M20"/>
</dbReference>
<dbReference type="EMBL" id="MFGO01000003">
    <property type="protein sequence ID" value="OGF41883.1"/>
    <property type="molecule type" value="Genomic_DNA"/>
</dbReference>
<dbReference type="InterPro" id="IPR011650">
    <property type="entry name" value="Peptidase_M20_dimer"/>
</dbReference>
<evidence type="ECO:0000256" key="1">
    <source>
        <dbReference type="ARBA" id="ARBA00022723"/>
    </source>
</evidence>
<dbReference type="InterPro" id="IPR036264">
    <property type="entry name" value="Bact_exopeptidase_dim_dom"/>
</dbReference>
<reference evidence="4 5" key="1">
    <citation type="journal article" date="2016" name="Nat. Commun.">
        <title>Thousands of microbial genomes shed light on interconnected biogeochemical processes in an aquifer system.</title>
        <authorList>
            <person name="Anantharaman K."/>
            <person name="Brown C.T."/>
            <person name="Hug L.A."/>
            <person name="Sharon I."/>
            <person name="Castelle C.J."/>
            <person name="Probst A.J."/>
            <person name="Thomas B.C."/>
            <person name="Singh A."/>
            <person name="Wilkins M.J."/>
            <person name="Karaoz U."/>
            <person name="Brodie E.L."/>
            <person name="Williams K.H."/>
            <person name="Hubbard S.S."/>
            <person name="Banfield J.F."/>
        </authorList>
    </citation>
    <scope>NUCLEOTIDE SEQUENCE [LARGE SCALE GENOMIC DNA]</scope>
</reference>
<dbReference type="GO" id="GO:0006526">
    <property type="term" value="P:L-arginine biosynthetic process"/>
    <property type="evidence" value="ECO:0007669"/>
    <property type="project" value="TreeGrafter"/>
</dbReference>
<protein>
    <recommendedName>
        <fullName evidence="3">Peptidase M20 dimerisation domain-containing protein</fullName>
    </recommendedName>
</protein>
<evidence type="ECO:0000259" key="3">
    <source>
        <dbReference type="Pfam" id="PF07687"/>
    </source>
</evidence>
<sequence>MNQNTKQIINLTKKLIRFESTHDNFRTRKKIIEFVYQEFAECDVYVREIIYKNVPSLIITLQKTKNPKLFLNGHLDVVPAEKNDFCPGIIGHKLCGRGSGDMKTACAVMIEIMKYFSKVKEKPNIGLILTTDEEVGGENGIGYLLKKAGYSSNCAIIPDGGTGLDTVVMAEKGIMHIRVWARGISAHGSRPFLGDNAVEKLMKIYFQIKKEIPDIKKNQWKNSLNIGKISGGGAINKVPDYAEMFLDIRLANEKERKIVLQKIKKITDNFEVLVNGFYFEQDMKNKYIQDYKKTAEKEMGKKIKFIRETGASDARFFCEKNIPVILTKIDSGNIHGQDEWVDISQIEKFYNILKKFIISL</sequence>
<evidence type="ECO:0000313" key="5">
    <source>
        <dbReference type="Proteomes" id="UP000177579"/>
    </source>
</evidence>
<dbReference type="SUPFAM" id="SSF53187">
    <property type="entry name" value="Zn-dependent exopeptidases"/>
    <property type="match status" value="1"/>
</dbReference>
<dbReference type="AlphaFoldDB" id="A0A1F5TSL3"/>
<dbReference type="GO" id="GO:0008777">
    <property type="term" value="F:acetylornithine deacetylase activity"/>
    <property type="evidence" value="ECO:0007669"/>
    <property type="project" value="TreeGrafter"/>
</dbReference>
<feature type="domain" description="Peptidase M20 dimerisation" evidence="3">
    <location>
        <begin position="170"/>
        <end position="268"/>
    </location>
</feature>
<dbReference type="PANTHER" id="PTHR43808:SF31">
    <property type="entry name" value="N-ACETYL-L-CITRULLINE DEACETYLASE"/>
    <property type="match status" value="1"/>
</dbReference>
<accession>A0A1F5TSL3</accession>
<dbReference type="SUPFAM" id="SSF55031">
    <property type="entry name" value="Bacterial exopeptidase dimerisation domain"/>
    <property type="match status" value="1"/>
</dbReference>
<organism evidence="4 5">
    <name type="scientific">Candidatus Falkowbacteria bacterium RIFOXYD2_FULL_34_120</name>
    <dbReference type="NCBI Taxonomy" id="1798007"/>
    <lineage>
        <taxon>Bacteria</taxon>
        <taxon>Candidatus Falkowiibacteriota</taxon>
    </lineage>
</organism>
<dbReference type="Proteomes" id="UP000177579">
    <property type="component" value="Unassembled WGS sequence"/>
</dbReference>
<dbReference type="Pfam" id="PF07687">
    <property type="entry name" value="M20_dimer"/>
    <property type="match status" value="1"/>
</dbReference>
<comment type="caution">
    <text evidence="4">The sequence shown here is derived from an EMBL/GenBank/DDBJ whole genome shotgun (WGS) entry which is preliminary data.</text>
</comment>
<dbReference type="Gene3D" id="3.30.70.360">
    <property type="match status" value="1"/>
</dbReference>
<gene>
    <name evidence="4" type="ORF">A2531_00800</name>
</gene>
<dbReference type="GO" id="GO:0046872">
    <property type="term" value="F:metal ion binding"/>
    <property type="evidence" value="ECO:0007669"/>
    <property type="project" value="UniProtKB-KW"/>
</dbReference>
<keyword evidence="1" id="KW-0479">Metal-binding</keyword>
<evidence type="ECO:0000313" key="4">
    <source>
        <dbReference type="EMBL" id="OGF41883.1"/>
    </source>
</evidence>
<dbReference type="Gene3D" id="3.40.630.10">
    <property type="entry name" value="Zn peptidases"/>
    <property type="match status" value="1"/>
</dbReference>
<proteinExistence type="predicted"/>